<dbReference type="InterPro" id="IPR005303">
    <property type="entry name" value="MOCOS_middle"/>
</dbReference>
<proteinExistence type="predicted"/>
<gene>
    <name evidence="2" type="ORF">OESDEN_25123</name>
</gene>
<dbReference type="Proteomes" id="UP000053660">
    <property type="component" value="Unassembled WGS sequence"/>
</dbReference>
<sequence>MFIWRSQALTRLRSARSSDLVPVGTVKELYVYPVKSCKGISVFSFYCHELGPIAGENFDRYFLVVDGKTGRFYTARQKPVMVTIECKVSDGILTVRTADGKSVTVDIENVRKSNVVKKAK</sequence>
<accession>A0A0B1RUE1</accession>
<dbReference type="SUPFAM" id="SSF141673">
    <property type="entry name" value="MOSC N-terminal domain-like"/>
    <property type="match status" value="1"/>
</dbReference>
<dbReference type="Pfam" id="PF03476">
    <property type="entry name" value="MOSC_N"/>
    <property type="match status" value="1"/>
</dbReference>
<evidence type="ECO:0000259" key="1">
    <source>
        <dbReference type="Pfam" id="PF03476"/>
    </source>
</evidence>
<reference evidence="2 3" key="1">
    <citation type="submission" date="2014-03" db="EMBL/GenBank/DDBJ databases">
        <title>Draft genome of the hookworm Oesophagostomum dentatum.</title>
        <authorList>
            <person name="Mitreva M."/>
        </authorList>
    </citation>
    <scope>NUCLEOTIDE SEQUENCE [LARGE SCALE GENOMIC DNA]</scope>
    <source>
        <strain evidence="2 3">OD-Hann</strain>
    </source>
</reference>
<name>A0A0B1RUE1_OESDE</name>
<dbReference type="AlphaFoldDB" id="A0A0B1RUE1"/>
<dbReference type="OrthoDB" id="17255at2759"/>
<organism evidence="2 3">
    <name type="scientific">Oesophagostomum dentatum</name>
    <name type="common">Nodular worm</name>
    <dbReference type="NCBI Taxonomy" id="61180"/>
    <lineage>
        <taxon>Eukaryota</taxon>
        <taxon>Metazoa</taxon>
        <taxon>Ecdysozoa</taxon>
        <taxon>Nematoda</taxon>
        <taxon>Chromadorea</taxon>
        <taxon>Rhabditida</taxon>
        <taxon>Rhabditina</taxon>
        <taxon>Rhabditomorpha</taxon>
        <taxon>Strongyloidea</taxon>
        <taxon>Strongylidae</taxon>
        <taxon>Oesophagostomum</taxon>
    </lineage>
</organism>
<keyword evidence="3" id="KW-1185">Reference proteome</keyword>
<dbReference type="EMBL" id="KN612918">
    <property type="protein sequence ID" value="KHJ75261.1"/>
    <property type="molecule type" value="Genomic_DNA"/>
</dbReference>
<feature type="domain" description="Molybdenum cofactor sulfurase middle" evidence="1">
    <location>
        <begin position="23"/>
        <end position="112"/>
    </location>
</feature>
<protein>
    <submittedName>
        <fullName evidence="2">MOSC beta barrel domain protein</fullName>
    </submittedName>
</protein>
<evidence type="ECO:0000313" key="3">
    <source>
        <dbReference type="Proteomes" id="UP000053660"/>
    </source>
</evidence>
<evidence type="ECO:0000313" key="2">
    <source>
        <dbReference type="EMBL" id="KHJ75261.1"/>
    </source>
</evidence>